<gene>
    <name evidence="1" type="ORF">LMH87_002038</name>
</gene>
<dbReference type="Proteomes" id="UP001144673">
    <property type="component" value="Chromosome 3"/>
</dbReference>
<name>A0A9W8Q8T3_AKAMU</name>
<proteinExistence type="predicted"/>
<accession>A0A9W8Q8T3</accession>
<evidence type="ECO:0008006" key="3">
    <source>
        <dbReference type="Google" id="ProtNLM"/>
    </source>
</evidence>
<dbReference type="SUPFAM" id="SSF56112">
    <property type="entry name" value="Protein kinase-like (PK-like)"/>
    <property type="match status" value="1"/>
</dbReference>
<dbReference type="EMBL" id="JAJHUN010000010">
    <property type="protein sequence ID" value="KAJ4147526.1"/>
    <property type="molecule type" value="Genomic_DNA"/>
</dbReference>
<organism evidence="1 2">
    <name type="scientific">Akanthomyces muscarius</name>
    <name type="common">Entomopathogenic fungus</name>
    <name type="synonym">Lecanicillium muscarium</name>
    <dbReference type="NCBI Taxonomy" id="2231603"/>
    <lineage>
        <taxon>Eukaryota</taxon>
        <taxon>Fungi</taxon>
        <taxon>Dikarya</taxon>
        <taxon>Ascomycota</taxon>
        <taxon>Pezizomycotina</taxon>
        <taxon>Sordariomycetes</taxon>
        <taxon>Hypocreomycetidae</taxon>
        <taxon>Hypocreales</taxon>
        <taxon>Cordycipitaceae</taxon>
        <taxon>Akanthomyces</taxon>
    </lineage>
</organism>
<comment type="caution">
    <text evidence="1">The sequence shown here is derived from an EMBL/GenBank/DDBJ whole genome shotgun (WGS) entry which is preliminary data.</text>
</comment>
<dbReference type="InterPro" id="IPR011009">
    <property type="entry name" value="Kinase-like_dom_sf"/>
</dbReference>
<reference evidence="1" key="1">
    <citation type="journal article" date="2023" name="Access Microbiol">
        <title>De-novo genome assembly for Akanthomyces muscarius, a biocontrol agent of insect agricultural pests.</title>
        <authorList>
            <person name="Erdos Z."/>
            <person name="Studholme D.J."/>
            <person name="Raymond B."/>
            <person name="Sharma M."/>
        </authorList>
    </citation>
    <scope>NUCLEOTIDE SEQUENCE</scope>
    <source>
        <strain evidence="1">Ve6</strain>
    </source>
</reference>
<keyword evidence="2" id="KW-1185">Reference proteome</keyword>
<dbReference type="GeneID" id="80889197"/>
<dbReference type="AlphaFoldDB" id="A0A9W8Q8T3"/>
<dbReference type="KEGG" id="amus:LMH87_002038"/>
<sequence>MEHDMDPPIDPPRDVIWSAGNHERCYTLGDKWFVKRQLYDEELPVSRDGRLIYPIWDSERLRNGYLATRFIRVHTDIPVQDCRLFLENGLMCFASRQVLDAVPLEDVRPTLPLAALTAVERQMERFILPQLRQHHRSYIGSVGSTIPVFPPQRVYRKDGRDWAQVSSVADAFVLCHNDLSGKNIWLDPTSFRIVAITGWEFAGYSPESFELPLWRADGFVGRQEMHGRALARDLSFFGLRPSDLRNNYPISYRRLG</sequence>
<evidence type="ECO:0000313" key="2">
    <source>
        <dbReference type="Proteomes" id="UP001144673"/>
    </source>
</evidence>
<dbReference type="RefSeq" id="XP_056050467.1">
    <property type="nucleotide sequence ID" value="XM_056193427.1"/>
</dbReference>
<protein>
    <recommendedName>
        <fullName evidence="3">Aminoglycoside phosphotransferase</fullName>
    </recommendedName>
</protein>
<evidence type="ECO:0000313" key="1">
    <source>
        <dbReference type="EMBL" id="KAJ4147526.1"/>
    </source>
</evidence>
<dbReference type="Gene3D" id="3.90.1200.10">
    <property type="match status" value="1"/>
</dbReference>